<dbReference type="PANTHER" id="PTHR32347:SF14">
    <property type="entry name" value="EFFLUX SYSTEM COMPONENT YKNX-RELATED"/>
    <property type="match status" value="1"/>
</dbReference>
<evidence type="ECO:0000256" key="3">
    <source>
        <dbReference type="SAM" id="Coils"/>
    </source>
</evidence>
<accession>A0A6B3W5H6</accession>
<feature type="coiled-coil region" evidence="3">
    <location>
        <begin position="97"/>
        <end position="124"/>
    </location>
</feature>
<dbReference type="Pfam" id="PF25990">
    <property type="entry name" value="Beta-barrel_YknX"/>
    <property type="match status" value="1"/>
</dbReference>
<feature type="coiled-coil region" evidence="3">
    <location>
        <begin position="156"/>
        <end position="190"/>
    </location>
</feature>
<dbReference type="EMBL" id="JACEIO010000057">
    <property type="protein sequence ID" value="MBA4538630.1"/>
    <property type="molecule type" value="Genomic_DNA"/>
</dbReference>
<evidence type="ECO:0000259" key="6">
    <source>
        <dbReference type="Pfam" id="PF25990"/>
    </source>
</evidence>
<dbReference type="InterPro" id="IPR058627">
    <property type="entry name" value="MdtA-like_C"/>
</dbReference>
<dbReference type="EMBL" id="JAAIWN010000059">
    <property type="protein sequence ID" value="NEY82991.1"/>
    <property type="molecule type" value="Genomic_DNA"/>
</dbReference>
<keyword evidence="2 3" id="KW-0175">Coiled coil</keyword>
<reference evidence="8 9" key="1">
    <citation type="submission" date="2020-02" db="EMBL/GenBank/DDBJ databases">
        <title>Bacillus aquiflavi sp. nov., isolated from yellow water of strong flavor Chinese baijiu in Yibin region of China.</title>
        <authorList>
            <person name="Xie J."/>
        </authorList>
    </citation>
    <scope>NUCLEOTIDE SEQUENCE [LARGE SCALE GENOMIC DNA]</scope>
    <source>
        <strain evidence="8 9">3H-10</strain>
    </source>
</reference>
<name>A0A6B3W5H6_9BACI</name>
<evidence type="ECO:0000259" key="4">
    <source>
        <dbReference type="Pfam" id="PF25967"/>
    </source>
</evidence>
<protein>
    <submittedName>
        <fullName evidence="8">Efflux RND transporter periplasmic adaptor subunit</fullName>
    </submittedName>
</protein>
<dbReference type="InterPro" id="IPR058639">
    <property type="entry name" value="BSH_YknX-like"/>
</dbReference>
<reference evidence="7 10" key="2">
    <citation type="submission" date="2020-07" db="EMBL/GenBank/DDBJ databases">
        <authorList>
            <person name="Feng H."/>
        </authorList>
    </citation>
    <scope>NUCLEOTIDE SEQUENCE [LARGE SCALE GENOMIC DNA]</scope>
    <source>
        <strain evidence="7">S-12</strain>
        <strain evidence="10">s-12</strain>
    </source>
</reference>
<dbReference type="Gene3D" id="2.40.420.20">
    <property type="match status" value="1"/>
</dbReference>
<dbReference type="AlphaFoldDB" id="A0A6B3W5H6"/>
<dbReference type="Proteomes" id="UP000570010">
    <property type="component" value="Unassembled WGS sequence"/>
</dbReference>
<dbReference type="GO" id="GO:0030313">
    <property type="term" value="C:cell envelope"/>
    <property type="evidence" value="ECO:0007669"/>
    <property type="project" value="UniProtKB-SubCell"/>
</dbReference>
<feature type="domain" description="YknX-like beta-barrel" evidence="6">
    <location>
        <begin position="217"/>
        <end position="294"/>
    </location>
</feature>
<comment type="caution">
    <text evidence="8">The sequence shown here is derived from an EMBL/GenBank/DDBJ whole genome shotgun (WGS) entry which is preliminary data.</text>
</comment>
<sequence>MKKWLIRILLLSLVLFVFLNIYLIVKKDSKVERVVYLDQWTSVKVGDLTQTIATSGVVAPAEEHHIYFDSKLGSFKQFFVKQGEHITPGTSLYEYNEVNLEREIHRLETEKNKIDQQIMSLEEHIYHLDNYKSSLQFNEEEQGTAKTIEINIDKDILNKELEKDMLLNEAEKYEEQINALKDQSDTLIVESEVEGIVKEINVGLKNPLITISSVVPVIKGDLTEEERNKITEGMKVNIYSDIKKGKMTGSIEQISPLPADGPKVEGKSLYPFTVKLEEGEGTELYSGMHVNLSVIFKKLTDVLIIPQNSIAKKSNHHYVFIINHKGKLQRRKIKPGLKVNGKQEIIDGLKQGELVVLSITKKSDDKPSIITPLQLSDVNKKSLKQMTKRQVLKYILLGVTKS</sequence>
<evidence type="ECO:0000313" key="7">
    <source>
        <dbReference type="EMBL" id="MBA4538630.1"/>
    </source>
</evidence>
<evidence type="ECO:0000259" key="5">
    <source>
        <dbReference type="Pfam" id="PF25984"/>
    </source>
</evidence>
<dbReference type="Proteomes" id="UP000472971">
    <property type="component" value="Unassembled WGS sequence"/>
</dbReference>
<dbReference type="Gene3D" id="2.40.30.170">
    <property type="match status" value="1"/>
</dbReference>
<evidence type="ECO:0000256" key="1">
    <source>
        <dbReference type="ARBA" id="ARBA00004196"/>
    </source>
</evidence>
<dbReference type="InterPro" id="IPR050465">
    <property type="entry name" value="UPF0194_transport"/>
</dbReference>
<dbReference type="Pfam" id="PF25967">
    <property type="entry name" value="RND-MFP_C"/>
    <property type="match status" value="1"/>
</dbReference>
<feature type="domain" description="Multidrug resistance protein MdtA-like C-terminal permuted SH3" evidence="4">
    <location>
        <begin position="301"/>
        <end position="358"/>
    </location>
</feature>
<dbReference type="RefSeq" id="WP_163243390.1">
    <property type="nucleotide sequence ID" value="NZ_JAAIWN010000059.1"/>
</dbReference>
<dbReference type="PANTHER" id="PTHR32347">
    <property type="entry name" value="EFFLUX SYSTEM COMPONENT YKNX-RELATED"/>
    <property type="match status" value="1"/>
</dbReference>
<feature type="domain" description="YknX-like barrel-sandwich hybrid" evidence="5">
    <location>
        <begin position="65"/>
        <end position="202"/>
    </location>
</feature>
<dbReference type="Pfam" id="PF25984">
    <property type="entry name" value="BSH_YknX"/>
    <property type="match status" value="1"/>
</dbReference>
<dbReference type="InterPro" id="IPR058636">
    <property type="entry name" value="Beta-barrel_YknX"/>
</dbReference>
<organism evidence="8 9">
    <name type="scientific">Bacillus aquiflavi</name>
    <dbReference type="NCBI Taxonomy" id="2672567"/>
    <lineage>
        <taxon>Bacteria</taxon>
        <taxon>Bacillati</taxon>
        <taxon>Bacillota</taxon>
        <taxon>Bacilli</taxon>
        <taxon>Bacillales</taxon>
        <taxon>Bacillaceae</taxon>
        <taxon>Bacillus</taxon>
    </lineage>
</organism>
<comment type="subcellular location">
    <subcellularLocation>
        <location evidence="1">Cell envelope</location>
    </subcellularLocation>
</comment>
<gene>
    <name evidence="8" type="ORF">G4D64_16180</name>
    <name evidence="7" type="ORF">H1Z61_16230</name>
</gene>
<keyword evidence="9" id="KW-1185">Reference proteome</keyword>
<evidence type="ECO:0000313" key="9">
    <source>
        <dbReference type="Proteomes" id="UP000472971"/>
    </source>
</evidence>
<evidence type="ECO:0000313" key="8">
    <source>
        <dbReference type="EMBL" id="NEY82991.1"/>
    </source>
</evidence>
<proteinExistence type="predicted"/>
<evidence type="ECO:0000313" key="10">
    <source>
        <dbReference type="Proteomes" id="UP000570010"/>
    </source>
</evidence>
<evidence type="ECO:0000256" key="2">
    <source>
        <dbReference type="ARBA" id="ARBA00023054"/>
    </source>
</evidence>